<dbReference type="CDD" id="cd14499">
    <property type="entry name" value="CDC14_C"/>
    <property type="match status" value="1"/>
</dbReference>
<feature type="domain" description="Tyrosine specific protein phosphatases" evidence="7">
    <location>
        <begin position="290"/>
        <end position="352"/>
    </location>
</feature>
<dbReference type="InterPro" id="IPR050561">
    <property type="entry name" value="PTP"/>
</dbReference>
<feature type="region of interest" description="Disordered" evidence="5">
    <location>
        <begin position="482"/>
        <end position="502"/>
    </location>
</feature>
<accession>A0A8S1FEH1</accession>
<proteinExistence type="inferred from homology"/>
<dbReference type="PANTHER" id="PTHR23339">
    <property type="entry name" value="TYROSINE SPECIFIC PROTEIN PHOSPHATASE AND DUAL SPECIFICITY PROTEIN PHOSPHATASE"/>
    <property type="match status" value="1"/>
</dbReference>
<evidence type="ECO:0000256" key="3">
    <source>
        <dbReference type="ARBA" id="ARBA00022801"/>
    </source>
</evidence>
<evidence type="ECO:0000259" key="6">
    <source>
        <dbReference type="PROSITE" id="PS50054"/>
    </source>
</evidence>
<evidence type="ECO:0000259" key="7">
    <source>
        <dbReference type="PROSITE" id="PS50056"/>
    </source>
</evidence>
<dbReference type="PROSITE" id="PS50056">
    <property type="entry name" value="TYR_PHOSPHATASE_2"/>
    <property type="match status" value="1"/>
</dbReference>
<dbReference type="SMART" id="SM00195">
    <property type="entry name" value="DSPc"/>
    <property type="match status" value="1"/>
</dbReference>
<keyword evidence="3" id="KW-0378">Hydrolase</keyword>
<dbReference type="Pfam" id="PF22785">
    <property type="entry name" value="Tc-R-P"/>
    <property type="match status" value="1"/>
</dbReference>
<feature type="region of interest" description="Disordered" evidence="5">
    <location>
        <begin position="573"/>
        <end position="610"/>
    </location>
</feature>
<dbReference type="EC" id="3.1.3.48" evidence="2"/>
<dbReference type="CDD" id="cd17657">
    <property type="entry name" value="CDC14_N"/>
    <property type="match status" value="1"/>
</dbReference>
<dbReference type="GO" id="GO:0004725">
    <property type="term" value="F:protein tyrosine phosphatase activity"/>
    <property type="evidence" value="ECO:0007669"/>
    <property type="project" value="UniProtKB-EC"/>
</dbReference>
<evidence type="ECO:0000256" key="5">
    <source>
        <dbReference type="SAM" id="MobiDB-lite"/>
    </source>
</evidence>
<feature type="domain" description="Tyrosine-protein phosphatase" evidence="6">
    <location>
        <begin position="207"/>
        <end position="366"/>
    </location>
</feature>
<dbReference type="InterPro" id="IPR020422">
    <property type="entry name" value="TYR_PHOSPHATASE_DUAL_dom"/>
</dbReference>
<dbReference type="OrthoDB" id="266663at2759"/>
<dbReference type="Proteomes" id="UP000494206">
    <property type="component" value="Unassembled WGS sequence"/>
</dbReference>
<dbReference type="InterPro" id="IPR000387">
    <property type="entry name" value="Tyr_Pase_dom"/>
</dbReference>
<dbReference type="PROSITE" id="PS50054">
    <property type="entry name" value="TYR_PHOSPHATASE_DUAL"/>
    <property type="match status" value="1"/>
</dbReference>
<dbReference type="AlphaFoldDB" id="A0A8S1FEH1"/>
<dbReference type="FunFam" id="3.90.190.10:FF:000006">
    <property type="entry name" value="Dual specificity protein phosphatase CDC14B"/>
    <property type="match status" value="1"/>
</dbReference>
<comment type="similarity">
    <text evidence="1">Belongs to the protein-tyrosine phosphatase family. Non-receptor class CDC14 subfamily.</text>
</comment>
<evidence type="ECO:0000313" key="8">
    <source>
        <dbReference type="EMBL" id="CAB3411150.1"/>
    </source>
</evidence>
<dbReference type="InterPro" id="IPR029260">
    <property type="entry name" value="DSPn"/>
</dbReference>
<evidence type="ECO:0000313" key="9">
    <source>
        <dbReference type="Proteomes" id="UP000494206"/>
    </source>
</evidence>
<dbReference type="InterPro" id="IPR016130">
    <property type="entry name" value="Tyr_Pase_AS"/>
</dbReference>
<dbReference type="SUPFAM" id="SSF52799">
    <property type="entry name" value="(Phosphotyrosine protein) phosphatases II"/>
    <property type="match status" value="2"/>
</dbReference>
<evidence type="ECO:0000256" key="4">
    <source>
        <dbReference type="ARBA" id="ARBA00022912"/>
    </source>
</evidence>
<dbReference type="InterPro" id="IPR003595">
    <property type="entry name" value="Tyr_Pase_cat"/>
</dbReference>
<reference evidence="8 9" key="1">
    <citation type="submission" date="2020-04" db="EMBL/GenBank/DDBJ databases">
        <authorList>
            <person name="Laetsch R D."/>
            <person name="Stevens L."/>
            <person name="Kumar S."/>
            <person name="Blaxter L. M."/>
        </authorList>
    </citation>
    <scope>NUCLEOTIDE SEQUENCE [LARGE SCALE GENOMIC DNA]</scope>
</reference>
<protein>
    <recommendedName>
        <fullName evidence="2">protein-tyrosine-phosphatase</fullName>
        <ecNumber evidence="2">3.1.3.48</ecNumber>
    </recommendedName>
</protein>
<keyword evidence="4" id="KW-0904">Protein phosphatase</keyword>
<comment type="caution">
    <text evidence="8">The sequence shown here is derived from an EMBL/GenBank/DDBJ whole genome shotgun (WGS) entry which is preliminary data.</text>
</comment>
<evidence type="ECO:0000256" key="1">
    <source>
        <dbReference type="ARBA" id="ARBA00007315"/>
    </source>
</evidence>
<keyword evidence="9" id="KW-1185">Reference proteome</keyword>
<sequence length="711" mass="80318">MVEKNHTSPTRRHSIKNHGYPDIDKSLLIGNITEILPNQLYFACFNADVEEQVVKDKISYVSFHGKFHYEPFYLDFGPWNLSVLYKLCVYIDEAVETERKRGRKIVMYCCDHNTGEFDKIRVNCAYVLASYLIIYHGFTADDAFLALSRAQPPKYIGFRDAALGEPTFLLNVHDVLRGVEKALLHTWLDFTDFDYEEYVYYETVENGDLNWIIPGKILSFCGPHNESRIEDGYPYHAPEVYFDYFKHNNITTIVRLNAKNYDAKKFTNAGFDHVDLFFVDGSTPSDEIVEKFIKVVDKAKGGVAVHCKAGLGRTGTLIACWMMKEFGLTACECMAWLRICRPGSVIGPQQNFLISKQKMCWSMSKSNGVHLPSKSHSEERKTVKKLTSKVDEINLNDKSVAKTKRPNILPLRRKPMTVNGNYDETALDEKGRSQGDRLLQIKAKSQAADLQRTPEKHHRTRFNSPTMVLPSQAFLNRNREPLMKSKEATQSSSSIRAPSGNVAYRTRASGTLSRTGNERFIFQNSLFYEPASAVFPSMASRRSDAIRFSSPTTPIKPISPSPTVAIGSASLRYKTRSRDEHQPQFSLVRMPPNAPHTSVPRLPLSPHNKSSVARSAEPLKIQPIVGTPKCTVSAAEHKPIRILSNASSATLRKVQLSRPRPYPPQGVRVELLANGSTYELRPRIAREIETPGKHLAANTEALLGNKRKKRM</sequence>
<evidence type="ECO:0000256" key="2">
    <source>
        <dbReference type="ARBA" id="ARBA00013064"/>
    </source>
</evidence>
<dbReference type="Pfam" id="PF14671">
    <property type="entry name" value="DSPn"/>
    <property type="match status" value="1"/>
</dbReference>
<dbReference type="EMBL" id="CADEPM010000012">
    <property type="protein sequence ID" value="CAB3411150.1"/>
    <property type="molecule type" value="Genomic_DNA"/>
</dbReference>
<dbReference type="SMART" id="SM00404">
    <property type="entry name" value="PTPc_motif"/>
    <property type="match status" value="1"/>
</dbReference>
<name>A0A8S1FEH1_9PELO</name>
<dbReference type="PROSITE" id="PS00383">
    <property type="entry name" value="TYR_PHOSPHATASE_1"/>
    <property type="match status" value="1"/>
</dbReference>
<organism evidence="8 9">
    <name type="scientific">Caenorhabditis bovis</name>
    <dbReference type="NCBI Taxonomy" id="2654633"/>
    <lineage>
        <taxon>Eukaryota</taxon>
        <taxon>Metazoa</taxon>
        <taxon>Ecdysozoa</taxon>
        <taxon>Nematoda</taxon>
        <taxon>Chromadorea</taxon>
        <taxon>Rhabditida</taxon>
        <taxon>Rhabditina</taxon>
        <taxon>Rhabditomorpha</taxon>
        <taxon>Rhabditoidea</taxon>
        <taxon>Rhabditidae</taxon>
        <taxon>Peloderinae</taxon>
        <taxon>Caenorhabditis</taxon>
    </lineage>
</organism>
<gene>
    <name evidence="8" type="ORF">CBOVIS_LOCUS12573</name>
</gene>
<dbReference type="InterPro" id="IPR029021">
    <property type="entry name" value="Prot-tyrosine_phosphatase-like"/>
</dbReference>
<dbReference type="Gene3D" id="3.90.190.10">
    <property type="entry name" value="Protein tyrosine phosphatase superfamily"/>
    <property type="match status" value="2"/>
</dbReference>
<dbReference type="InterPro" id="IPR044506">
    <property type="entry name" value="CDC14_C"/>
</dbReference>